<evidence type="ECO:0000313" key="4">
    <source>
        <dbReference type="Proteomes" id="UP000698800"/>
    </source>
</evidence>
<feature type="compositionally biased region" description="Low complexity" evidence="1">
    <location>
        <begin position="570"/>
        <end position="582"/>
    </location>
</feature>
<gene>
    <name evidence="3" type="ORF">FGG08_000038</name>
</gene>
<feature type="compositionally biased region" description="Polar residues" evidence="1">
    <location>
        <begin position="437"/>
        <end position="449"/>
    </location>
</feature>
<dbReference type="Pfam" id="PF04818">
    <property type="entry name" value="CID"/>
    <property type="match status" value="1"/>
</dbReference>
<sequence>MASHQFAIAKASFSAGLLRPDPASISRDDITHFHSLLEKAISQCSPVNIQVWKIHLLARITSLGKYLAAFSASFAGQVVGAHGNTPKPSSKRKRLHILYLLNDLLFHAKFRDGTSSAYSSLTAKLQAYLVDLFSATASFRNCPKHQKKVDSLLGLWEANGYYSRDYINKLREAVRIAANAESMPSTTTTGEQDDGNILNTSKTALGRDAPFVMPAMHGDLSAPYYDLPAGNLMPHIIPNSVAPINPHLVKPLQFVAGPADQKLAIAVKAFLRDVEEIFGNDRFDGGAVRDVDELGLPILHGEGTGELTGTDGYYGWSRAFCEKMKDRRKEKKSRGQGRRGRSESRSEGLTPRKRRRYSYSESSRSRSWGRTQPYSRSRSISNERSESFREGKNSLPPKARGYPPRSKSPSGRYKRGRSRSHSRSRSRSYSPPLDRPNFQQSYPSNSNATQSESFQSSQASPPPPPLPYPVQYQQGFSQLAPPTGPRGMPIPPPHPPLQQFHGQHPIVHSGPWPPPPPPPPNISFYQQGSQYPLQQGYAPPPPPPWGAQQAFEGGAGGYSGYVYQGSPAMSQQQQQQQQNNSQGFDDYRSVKGREIGARRGWKT</sequence>
<accession>A0A9P8IGZ6</accession>
<feature type="compositionally biased region" description="Low complexity" evidence="1">
    <location>
        <begin position="450"/>
        <end position="459"/>
    </location>
</feature>
<feature type="region of interest" description="Disordered" evidence="1">
    <location>
        <begin position="325"/>
        <end position="603"/>
    </location>
</feature>
<dbReference type="InterPro" id="IPR006569">
    <property type="entry name" value="CID_dom"/>
</dbReference>
<dbReference type="GO" id="GO:0006874">
    <property type="term" value="P:intracellular calcium ion homeostasis"/>
    <property type="evidence" value="ECO:0007669"/>
    <property type="project" value="TreeGrafter"/>
</dbReference>
<proteinExistence type="predicted"/>
<evidence type="ECO:0000256" key="1">
    <source>
        <dbReference type="SAM" id="MobiDB-lite"/>
    </source>
</evidence>
<organism evidence="3 4">
    <name type="scientific">Glutinoglossum americanum</name>
    <dbReference type="NCBI Taxonomy" id="1670608"/>
    <lineage>
        <taxon>Eukaryota</taxon>
        <taxon>Fungi</taxon>
        <taxon>Dikarya</taxon>
        <taxon>Ascomycota</taxon>
        <taxon>Pezizomycotina</taxon>
        <taxon>Geoglossomycetes</taxon>
        <taxon>Geoglossales</taxon>
        <taxon>Geoglossaceae</taxon>
        <taxon>Glutinoglossum</taxon>
    </lineage>
</organism>
<feature type="compositionally biased region" description="Basic residues" evidence="1">
    <location>
        <begin position="412"/>
        <end position="426"/>
    </location>
</feature>
<dbReference type="PANTHER" id="PTHR12323">
    <property type="entry name" value="SR-RELATED CTD ASSOCIATED FACTOR 6"/>
    <property type="match status" value="1"/>
</dbReference>
<feature type="domain" description="CID" evidence="2">
    <location>
        <begin position="25"/>
        <end position="178"/>
    </location>
</feature>
<comment type="caution">
    <text evidence="3">The sequence shown here is derived from an EMBL/GenBank/DDBJ whole genome shotgun (WGS) entry which is preliminary data.</text>
</comment>
<feature type="compositionally biased region" description="Pro residues" evidence="1">
    <location>
        <begin position="511"/>
        <end position="521"/>
    </location>
</feature>
<dbReference type="PROSITE" id="PS51391">
    <property type="entry name" value="CID"/>
    <property type="match status" value="1"/>
</dbReference>
<dbReference type="InterPro" id="IPR008942">
    <property type="entry name" value="ENTH_VHS"/>
</dbReference>
<dbReference type="EMBL" id="JAGHQL010000001">
    <property type="protein sequence ID" value="KAH0547781.1"/>
    <property type="molecule type" value="Genomic_DNA"/>
</dbReference>
<dbReference type="GO" id="GO:0048471">
    <property type="term" value="C:perinuclear region of cytoplasm"/>
    <property type="evidence" value="ECO:0007669"/>
    <property type="project" value="TreeGrafter"/>
</dbReference>
<evidence type="ECO:0000259" key="2">
    <source>
        <dbReference type="PROSITE" id="PS51391"/>
    </source>
</evidence>
<name>A0A9P8IGZ6_9PEZI</name>
<dbReference type="OrthoDB" id="21470at2759"/>
<evidence type="ECO:0000313" key="3">
    <source>
        <dbReference type="EMBL" id="KAH0547781.1"/>
    </source>
</evidence>
<dbReference type="PANTHER" id="PTHR12323:SF0">
    <property type="entry name" value="CALCIUM HOMEOSTASIS ENDOPLASMIC RETICULUM PROTEIN"/>
    <property type="match status" value="1"/>
</dbReference>
<protein>
    <recommendedName>
        <fullName evidence="2">CID domain-containing protein</fullName>
    </recommendedName>
</protein>
<dbReference type="Proteomes" id="UP000698800">
    <property type="component" value="Unassembled WGS sequence"/>
</dbReference>
<dbReference type="Gene3D" id="1.25.40.90">
    <property type="match status" value="1"/>
</dbReference>
<feature type="compositionally biased region" description="Basic residues" evidence="1">
    <location>
        <begin position="328"/>
        <end position="339"/>
    </location>
</feature>
<feature type="compositionally biased region" description="Low complexity" evidence="1">
    <location>
        <begin position="400"/>
        <end position="411"/>
    </location>
</feature>
<dbReference type="AlphaFoldDB" id="A0A9P8IGZ6"/>
<feature type="compositionally biased region" description="Basic and acidic residues" evidence="1">
    <location>
        <begin position="381"/>
        <end position="392"/>
    </location>
</feature>
<feature type="compositionally biased region" description="Basic and acidic residues" evidence="1">
    <location>
        <begin position="585"/>
        <end position="597"/>
    </location>
</feature>
<feature type="compositionally biased region" description="Pro residues" evidence="1">
    <location>
        <begin position="482"/>
        <end position="496"/>
    </location>
</feature>
<reference evidence="3" key="1">
    <citation type="submission" date="2021-03" db="EMBL/GenBank/DDBJ databases">
        <title>Comparative genomics and phylogenomic investigation of the class Geoglossomycetes provide insights into ecological specialization and systematics.</title>
        <authorList>
            <person name="Melie T."/>
            <person name="Pirro S."/>
            <person name="Miller A.N."/>
            <person name="Quandt A."/>
        </authorList>
    </citation>
    <scope>NUCLEOTIDE SEQUENCE</scope>
    <source>
        <strain evidence="3">GBOQ0MN5Z8</strain>
    </source>
</reference>
<keyword evidence="4" id="KW-1185">Reference proteome</keyword>